<feature type="region of interest" description="Disordered" evidence="1">
    <location>
        <begin position="64"/>
        <end position="116"/>
    </location>
</feature>
<reference evidence="3" key="1">
    <citation type="submission" date="2015-04" db="EMBL/GenBank/DDBJ databases">
        <title>Physiological reanalysis, assessment of diazotrophy, and genome sequences of multiple isolates of Streptomyces thermoautotrophicus.</title>
        <authorList>
            <person name="MacKellar D.C."/>
            <person name="Lieber L."/>
            <person name="Norman J."/>
            <person name="Bolger A."/>
            <person name="Tobin C."/>
            <person name="Murray J.W."/>
            <person name="Chang R."/>
            <person name="Ford T."/>
            <person name="Nguyen P.Q."/>
            <person name="Woodward J."/>
            <person name="Permingeat H."/>
            <person name="Joshi N.S."/>
            <person name="Silver P.A."/>
            <person name="Usadel B."/>
            <person name="Rutherford A.W."/>
            <person name="Friesen M."/>
            <person name="Prell J."/>
        </authorList>
    </citation>
    <scope>NUCLEOTIDE SEQUENCE [LARGE SCALE GENOMIC DNA]</scope>
    <source>
        <strain evidence="3">H1</strain>
    </source>
</reference>
<name>A0A132MHP8_9ACTN</name>
<evidence type="ECO:0000313" key="3">
    <source>
        <dbReference type="Proteomes" id="UP000070188"/>
    </source>
</evidence>
<dbReference type="Gene3D" id="1.10.10.10">
    <property type="entry name" value="Winged helix-like DNA-binding domain superfamily/Winged helix DNA-binding domain"/>
    <property type="match status" value="1"/>
</dbReference>
<feature type="compositionally biased region" description="Low complexity" evidence="1">
    <location>
        <begin position="89"/>
        <end position="102"/>
    </location>
</feature>
<comment type="caution">
    <text evidence="2">The sequence shown here is derived from an EMBL/GenBank/DDBJ whole genome shotgun (WGS) entry which is preliminary data.</text>
</comment>
<dbReference type="Proteomes" id="UP000070188">
    <property type="component" value="Unassembled WGS sequence"/>
</dbReference>
<sequence>MRQTTKTKPTKPLTERQTEALRNARRGRVEAAYPTLRGLQARGLITLRQDQAGRRYGRLTKAGRAEATRLQAEPDLPLNPQPLPELPEPGDGLTPTTAVTAPAPDPRPQAEQAELPSVLTVTVNGREYELHLTDDQTRYLVFPTGGLDAPALGSVRRDGDDWAIAAYGTTRLGILAQQTWTDPTAAAHTLITAVTTPAQRPKPAPRAYRAPQPQTGAQQLAAFPKPDPFGTSLLF</sequence>
<organism evidence="2 3">
    <name type="scientific">Carbonactinospora thermoautotrophica</name>
    <dbReference type="NCBI Taxonomy" id="1469144"/>
    <lineage>
        <taxon>Bacteria</taxon>
        <taxon>Bacillati</taxon>
        <taxon>Actinomycetota</taxon>
        <taxon>Actinomycetes</taxon>
        <taxon>Kitasatosporales</taxon>
        <taxon>Carbonactinosporaceae</taxon>
        <taxon>Carbonactinospora</taxon>
    </lineage>
</organism>
<protein>
    <submittedName>
        <fullName evidence="2">Uncharacterized protein</fullName>
    </submittedName>
</protein>
<proteinExistence type="predicted"/>
<evidence type="ECO:0000313" key="2">
    <source>
        <dbReference type="EMBL" id="KWW97358.1"/>
    </source>
</evidence>
<feature type="compositionally biased region" description="Pro residues" evidence="1">
    <location>
        <begin position="77"/>
        <end position="87"/>
    </location>
</feature>
<feature type="compositionally biased region" description="Low complexity" evidence="1">
    <location>
        <begin position="1"/>
        <end position="12"/>
    </location>
</feature>
<feature type="compositionally biased region" description="Low complexity" evidence="1">
    <location>
        <begin position="198"/>
        <end position="215"/>
    </location>
</feature>
<evidence type="ECO:0000256" key="1">
    <source>
        <dbReference type="SAM" id="MobiDB-lite"/>
    </source>
</evidence>
<feature type="region of interest" description="Disordered" evidence="1">
    <location>
        <begin position="198"/>
        <end position="227"/>
    </location>
</feature>
<geneLocation type="plasmid" evidence="2">
    <name>unnamed</name>
</geneLocation>
<feature type="region of interest" description="Disordered" evidence="1">
    <location>
        <begin position="1"/>
        <end position="29"/>
    </location>
</feature>
<dbReference type="InterPro" id="IPR036388">
    <property type="entry name" value="WH-like_DNA-bd_sf"/>
</dbReference>
<dbReference type="PATRIC" id="fig|1469144.10.peg.5"/>
<keyword evidence="3" id="KW-1185">Reference proteome</keyword>
<dbReference type="EMBL" id="LAXD01000002">
    <property type="protein sequence ID" value="KWW97358.1"/>
    <property type="molecule type" value="Genomic_DNA"/>
</dbReference>
<accession>A0A132MHP8</accession>
<dbReference type="InterPro" id="IPR036390">
    <property type="entry name" value="WH_DNA-bd_sf"/>
</dbReference>
<keyword evidence="2" id="KW-0614">Plasmid</keyword>
<dbReference type="RefSeq" id="WP_066892338.1">
    <property type="nucleotide sequence ID" value="NZ_LAXD01000002.1"/>
</dbReference>
<dbReference type="SUPFAM" id="SSF46785">
    <property type="entry name" value="Winged helix' DNA-binding domain"/>
    <property type="match status" value="1"/>
</dbReference>
<gene>
    <name evidence="2" type="ORF">LI90_4330</name>
</gene>
<dbReference type="AlphaFoldDB" id="A0A132MHP8"/>